<dbReference type="RefSeq" id="WP_349243957.1">
    <property type="nucleotide sequence ID" value="NZ_JASCXX010000005.1"/>
</dbReference>
<dbReference type="EMBL" id="JASCXX010000005">
    <property type="protein sequence ID" value="MDI6448546.1"/>
    <property type="molecule type" value="Genomic_DNA"/>
</dbReference>
<evidence type="ECO:0000313" key="2">
    <source>
        <dbReference type="Proteomes" id="UP001431776"/>
    </source>
</evidence>
<proteinExistence type="predicted"/>
<name>A0AAW6TYP2_9BACT</name>
<sequence length="79" mass="9482">MRKRTRYTDEPLGELVVTKDFLPRPEELVLKEENVKITISLNKSSVDFFKKKAREHHTSYQKMIRRLIDWYASQQQKSA</sequence>
<dbReference type="AlphaFoldDB" id="A0AAW6TYP2"/>
<evidence type="ECO:0008006" key="3">
    <source>
        <dbReference type="Google" id="ProtNLM"/>
    </source>
</evidence>
<protein>
    <recommendedName>
        <fullName evidence="3">CopG family transcriptional regulator</fullName>
    </recommendedName>
</protein>
<gene>
    <name evidence="1" type="ORF">QJ522_05785</name>
</gene>
<comment type="caution">
    <text evidence="1">The sequence shown here is derived from an EMBL/GenBank/DDBJ whole genome shotgun (WGS) entry which is preliminary data.</text>
</comment>
<organism evidence="1 2">
    <name type="scientific">Anaerobaca lacustris</name>
    <dbReference type="NCBI Taxonomy" id="3044600"/>
    <lineage>
        <taxon>Bacteria</taxon>
        <taxon>Pseudomonadati</taxon>
        <taxon>Planctomycetota</taxon>
        <taxon>Phycisphaerae</taxon>
        <taxon>Sedimentisphaerales</taxon>
        <taxon>Anaerobacaceae</taxon>
        <taxon>Anaerobaca</taxon>
    </lineage>
</organism>
<keyword evidence="2" id="KW-1185">Reference proteome</keyword>
<reference evidence="1" key="1">
    <citation type="submission" date="2023-05" db="EMBL/GenBank/DDBJ databases">
        <title>Anaerotaeda fermentans gen. nov., sp. nov., a novel anaerobic planctomycete of the new family within the order Sedimentisphaerales isolated from Taman Peninsula, Russia.</title>
        <authorList>
            <person name="Khomyakova M.A."/>
            <person name="Merkel A.Y."/>
            <person name="Slobodkin A.I."/>
        </authorList>
    </citation>
    <scope>NUCLEOTIDE SEQUENCE</scope>
    <source>
        <strain evidence="1">M17dextr</strain>
    </source>
</reference>
<evidence type="ECO:0000313" key="1">
    <source>
        <dbReference type="EMBL" id="MDI6448546.1"/>
    </source>
</evidence>
<dbReference type="Proteomes" id="UP001431776">
    <property type="component" value="Unassembled WGS sequence"/>
</dbReference>
<accession>A0AAW6TYP2</accession>